<name>A0AAN5T0R6_LEGPN</name>
<evidence type="ECO:0000313" key="3">
    <source>
        <dbReference type="Proteomes" id="UP000866496"/>
    </source>
</evidence>
<reference evidence="2" key="2">
    <citation type="submission" date="2019-10" db="EMBL/GenBank/DDBJ databases">
        <authorList>
            <consortium name="NCBI Pathogen Detection Project"/>
        </authorList>
    </citation>
    <scope>NUCLEOTIDE SEQUENCE</scope>
    <source>
        <strain evidence="2">AZ00058701</strain>
    </source>
</reference>
<sequence>MEVFMITKRPIYNQQLKCVAFEILSCRNVMLNEELTRQLYDLIYHTDTQLPLFVPFSLKKLLEQFETPINNPIILKLSADEIESVYSLTELQDSLFSIALLINTPQQLAWLNFAEYIGLTEQLMSKSDVTKVVQYSKAKNRKIIAYDLNQHVNFEKCKAMTMDYYCGDFLLNSIAEEGTEIAANKLNVLQLIQELQKEDCDLNEITHIIQADPLLSYQLLKLVNSVGFSSGPSIESIDQAVARLGIINLKKWVMLFSMKNISDKPIEVLESGLIRAHMAEELAKKSSNIFSQSAYTAGLLSILDCLLNKPMPALVEQITLAEEIKDALTNKSGPLGDLLSLVIAYEEGHWEEVTQLNINGIDLSQLYIDSLALVSQGTKIMSN</sequence>
<dbReference type="PROSITE" id="PS51833">
    <property type="entry name" value="HDOD"/>
    <property type="match status" value="1"/>
</dbReference>
<organism evidence="2 3">
    <name type="scientific">Legionella pneumophila</name>
    <dbReference type="NCBI Taxonomy" id="446"/>
    <lineage>
        <taxon>Bacteria</taxon>
        <taxon>Pseudomonadati</taxon>
        <taxon>Pseudomonadota</taxon>
        <taxon>Gammaproteobacteria</taxon>
        <taxon>Legionellales</taxon>
        <taxon>Legionellaceae</taxon>
        <taxon>Legionella</taxon>
    </lineage>
</organism>
<dbReference type="Pfam" id="PF08668">
    <property type="entry name" value="HDOD"/>
    <property type="match status" value="1"/>
</dbReference>
<dbReference type="Proteomes" id="UP000866496">
    <property type="component" value="Unassembled WGS sequence"/>
</dbReference>
<feature type="domain" description="HDOD" evidence="1">
    <location>
        <begin position="181"/>
        <end position="366"/>
    </location>
</feature>
<gene>
    <name evidence="2" type="ORF">JBJ86_08300</name>
</gene>
<proteinExistence type="predicted"/>
<dbReference type="InterPro" id="IPR052340">
    <property type="entry name" value="RNase_Y/CdgJ"/>
</dbReference>
<dbReference type="AlphaFoldDB" id="A0AAN5T0R6"/>
<dbReference type="SUPFAM" id="SSF109604">
    <property type="entry name" value="HD-domain/PDEase-like"/>
    <property type="match status" value="1"/>
</dbReference>
<dbReference type="PANTHER" id="PTHR33525:SF4">
    <property type="entry name" value="CYCLIC DI-GMP PHOSPHODIESTERASE CDGJ"/>
    <property type="match status" value="1"/>
</dbReference>
<accession>A0AAN5T0R6</accession>
<dbReference type="PIRSF" id="PIRSF003180">
    <property type="entry name" value="DiGMPpdiest_YuxH"/>
    <property type="match status" value="1"/>
</dbReference>
<reference evidence="2" key="1">
    <citation type="journal article" date="2018" name="Genome Biol.">
        <title>SKESA: strategic k-mer extension for scrupulous assemblies.</title>
        <authorList>
            <person name="Souvorov A."/>
            <person name="Agarwala R."/>
            <person name="Lipman D.J."/>
        </authorList>
    </citation>
    <scope>NUCLEOTIDE SEQUENCE</scope>
    <source>
        <strain evidence="2">AZ00058701</strain>
    </source>
</reference>
<comment type="caution">
    <text evidence="2">The sequence shown here is derived from an EMBL/GenBank/DDBJ whole genome shotgun (WGS) entry which is preliminary data.</text>
</comment>
<protein>
    <submittedName>
        <fullName evidence="2">HDOD domain-containing protein</fullName>
    </submittedName>
</protein>
<dbReference type="InterPro" id="IPR014408">
    <property type="entry name" value="dGMP_Pdiesterase_EAL/HD-GYP"/>
</dbReference>
<evidence type="ECO:0000313" key="2">
    <source>
        <dbReference type="EMBL" id="HAU1880239.1"/>
    </source>
</evidence>
<evidence type="ECO:0000259" key="1">
    <source>
        <dbReference type="PROSITE" id="PS51833"/>
    </source>
</evidence>
<dbReference type="PANTHER" id="PTHR33525">
    <property type="match status" value="1"/>
</dbReference>
<dbReference type="EMBL" id="DACWHX010000009">
    <property type="protein sequence ID" value="HAU1880239.1"/>
    <property type="molecule type" value="Genomic_DNA"/>
</dbReference>
<dbReference type="Gene3D" id="1.10.3210.10">
    <property type="entry name" value="Hypothetical protein af1432"/>
    <property type="match status" value="1"/>
</dbReference>
<dbReference type="SMR" id="A0AAN5T0R6"/>
<dbReference type="InterPro" id="IPR013976">
    <property type="entry name" value="HDOD"/>
</dbReference>